<evidence type="ECO:0000256" key="5">
    <source>
        <dbReference type="ARBA" id="ARBA00022692"/>
    </source>
</evidence>
<evidence type="ECO:0000256" key="8">
    <source>
        <dbReference type="SAM" id="Phobius"/>
    </source>
</evidence>
<evidence type="ECO:0000256" key="3">
    <source>
        <dbReference type="ARBA" id="ARBA00022448"/>
    </source>
</evidence>
<evidence type="ECO:0000256" key="4">
    <source>
        <dbReference type="ARBA" id="ARBA00022475"/>
    </source>
</evidence>
<feature type="transmembrane region" description="Helical" evidence="8">
    <location>
        <begin position="150"/>
        <end position="166"/>
    </location>
</feature>
<feature type="transmembrane region" description="Helical" evidence="8">
    <location>
        <begin position="321"/>
        <end position="339"/>
    </location>
</feature>
<feature type="transmembrane region" description="Helical" evidence="8">
    <location>
        <begin position="92"/>
        <end position="118"/>
    </location>
</feature>
<name>A0A806X379_9ENTR</name>
<gene>
    <name evidence="9" type="ORF">AO703_04440</name>
</gene>
<feature type="transmembrane region" description="Helical" evidence="8">
    <location>
        <begin position="233"/>
        <end position="254"/>
    </location>
</feature>
<feature type="transmembrane region" description="Helical" evidence="8">
    <location>
        <begin position="266"/>
        <end position="286"/>
    </location>
</feature>
<dbReference type="Pfam" id="PF02028">
    <property type="entry name" value="BCCT"/>
    <property type="match status" value="1"/>
</dbReference>
<protein>
    <submittedName>
        <fullName evidence="9">Carnitine transporter CniT</fullName>
    </submittedName>
</protein>
<evidence type="ECO:0000313" key="10">
    <source>
        <dbReference type="Proteomes" id="UP000069162"/>
    </source>
</evidence>
<organism evidence="9 10">
    <name type="scientific">[Enterobacter] lignolyticus</name>
    <dbReference type="NCBI Taxonomy" id="1334193"/>
    <lineage>
        <taxon>Bacteria</taxon>
        <taxon>Pseudomonadati</taxon>
        <taxon>Pseudomonadota</taxon>
        <taxon>Gammaproteobacteria</taxon>
        <taxon>Enterobacterales</taxon>
        <taxon>Enterobacteriaceae</taxon>
        <taxon>Pluralibacter</taxon>
    </lineage>
</organism>
<keyword evidence="3" id="KW-0813">Transport</keyword>
<keyword evidence="6 8" id="KW-1133">Transmembrane helix</keyword>
<evidence type="ECO:0000313" key="9">
    <source>
        <dbReference type="EMBL" id="ALR75575.1"/>
    </source>
</evidence>
<keyword evidence="4" id="KW-1003">Cell membrane</keyword>
<dbReference type="PROSITE" id="PS51257">
    <property type="entry name" value="PROKAR_LIPOPROTEIN"/>
    <property type="match status" value="1"/>
</dbReference>
<evidence type="ECO:0000256" key="6">
    <source>
        <dbReference type="ARBA" id="ARBA00022989"/>
    </source>
</evidence>
<dbReference type="GO" id="GO:0022857">
    <property type="term" value="F:transmembrane transporter activity"/>
    <property type="evidence" value="ECO:0007669"/>
    <property type="project" value="InterPro"/>
</dbReference>
<proteinExistence type="inferred from homology"/>
<dbReference type="KEGG" id="kle:AO703_04440"/>
<dbReference type="RefSeq" id="WP_062740421.1">
    <property type="nucleotide sequence ID" value="NZ_CP012871.1"/>
</dbReference>
<feature type="transmembrane region" description="Helical" evidence="8">
    <location>
        <begin position="449"/>
        <end position="469"/>
    </location>
</feature>
<comment type="similarity">
    <text evidence="2">Belongs to the BCCT transporter (TC 2.A.15) family.</text>
</comment>
<feature type="transmembrane region" description="Helical" evidence="8">
    <location>
        <begin position="351"/>
        <end position="376"/>
    </location>
</feature>
<keyword evidence="7 8" id="KW-0472">Membrane</keyword>
<dbReference type="OrthoDB" id="9775735at2"/>
<dbReference type="PANTHER" id="PTHR30047">
    <property type="entry name" value="HIGH-AFFINITY CHOLINE TRANSPORT PROTEIN-RELATED"/>
    <property type="match status" value="1"/>
</dbReference>
<dbReference type="Proteomes" id="UP000069162">
    <property type="component" value="Chromosome"/>
</dbReference>
<evidence type="ECO:0000256" key="1">
    <source>
        <dbReference type="ARBA" id="ARBA00004651"/>
    </source>
</evidence>
<comment type="subcellular location">
    <subcellularLocation>
        <location evidence="1">Cell membrane</location>
        <topology evidence="1">Multi-pass membrane protein</topology>
    </subcellularLocation>
</comment>
<feature type="transmembrane region" description="Helical" evidence="8">
    <location>
        <begin position="409"/>
        <end position="437"/>
    </location>
</feature>
<dbReference type="EMBL" id="CP012871">
    <property type="protein sequence ID" value="ALR75575.1"/>
    <property type="molecule type" value="Genomic_DNA"/>
</dbReference>
<sequence length="509" mass="56416">MLLLRRHFARIEASVFIPAVVFIGVVIACLTIYPLEASRYINQMHHYLTWEMGGFFLVMTFLVIISCAWLACSRYGTILLGAPGDKPDFSFLTWLGLIFTSGTGGSLLYLASVEWIWIIQQPPFGAEPGSVQAARWASAYGMFHWGPSAWAWYLICAVPIGWFMHVKKTTSLKISDLCRGWLGNRVDGVCGHLLNFFYMFGLLGGAVTSLALGTPMISAVFCHVFGLDPDGQLMNVVVIFIWTLVPLLILFFGLKNGVARASNWNIRADIVMLLAILVCGPTAFILNQSIDGLGLMLQNFITMSLSTDAIGKGGFPQAWTVFYFSWWVVYAIPFGLFIARISKGRTIRQLIVCGTLAGSLGCMVFYMVLANFGLYLQTSQVMDFIPVMNEQGRGVVVSRLLEQLPWSPLFLFAFGAIALISYITGHCTVGYALGFATQKQADCRREPEFWNVAFWLILTGVVATTLYLLDAQSLQPLQTVSILTGLPLCGVVFILLKSFLTQHARDNNR</sequence>
<keyword evidence="5 8" id="KW-0812">Transmembrane</keyword>
<feature type="transmembrane region" description="Helical" evidence="8">
    <location>
        <begin position="481"/>
        <end position="500"/>
    </location>
</feature>
<feature type="transmembrane region" description="Helical" evidence="8">
    <location>
        <begin position="196"/>
        <end position="221"/>
    </location>
</feature>
<dbReference type="InterPro" id="IPR000060">
    <property type="entry name" value="BCCT_transptr"/>
</dbReference>
<feature type="transmembrane region" description="Helical" evidence="8">
    <location>
        <begin position="53"/>
        <end position="72"/>
    </location>
</feature>
<dbReference type="PANTHER" id="PTHR30047:SF7">
    <property type="entry name" value="HIGH-AFFINITY CHOLINE TRANSPORT PROTEIN"/>
    <property type="match status" value="1"/>
</dbReference>
<evidence type="ECO:0000256" key="2">
    <source>
        <dbReference type="ARBA" id="ARBA00005658"/>
    </source>
</evidence>
<feature type="transmembrane region" description="Helical" evidence="8">
    <location>
        <begin position="12"/>
        <end position="33"/>
    </location>
</feature>
<accession>A0A806X379</accession>
<reference evidence="10" key="1">
    <citation type="submission" date="2015-10" db="EMBL/GenBank/DDBJ databases">
        <title>Complete Genome Sequencing of Klebsiella sp. strain G5.</title>
        <authorList>
            <person name="Chan K.-G."/>
            <person name="Chen J.-W."/>
        </authorList>
    </citation>
    <scope>NUCLEOTIDE SEQUENCE [LARGE SCALE GENOMIC DNA]</scope>
    <source>
        <strain evidence="10">G5</strain>
    </source>
</reference>
<dbReference type="GO" id="GO:0005886">
    <property type="term" value="C:plasma membrane"/>
    <property type="evidence" value="ECO:0007669"/>
    <property type="project" value="UniProtKB-SubCell"/>
</dbReference>
<evidence type="ECO:0000256" key="7">
    <source>
        <dbReference type="ARBA" id="ARBA00023136"/>
    </source>
</evidence>
<dbReference type="AlphaFoldDB" id="A0A806X379"/>